<dbReference type="eggNOG" id="COG2226">
    <property type="taxonomic scope" value="Bacteria"/>
</dbReference>
<feature type="domain" description="Methyltransferase type 11" evidence="4">
    <location>
        <begin position="41"/>
        <end position="134"/>
    </location>
</feature>
<dbReference type="InterPro" id="IPR029063">
    <property type="entry name" value="SAM-dependent_MTases_sf"/>
</dbReference>
<dbReference type="InterPro" id="IPR013216">
    <property type="entry name" value="Methyltransf_11"/>
</dbReference>
<dbReference type="GO" id="GO:0008757">
    <property type="term" value="F:S-adenosylmethionine-dependent methyltransferase activity"/>
    <property type="evidence" value="ECO:0007669"/>
    <property type="project" value="InterPro"/>
</dbReference>
<dbReference type="PANTHER" id="PTHR43591">
    <property type="entry name" value="METHYLTRANSFERASE"/>
    <property type="match status" value="1"/>
</dbReference>
<dbReference type="CDD" id="cd02440">
    <property type="entry name" value="AdoMet_MTases"/>
    <property type="match status" value="1"/>
</dbReference>
<evidence type="ECO:0000256" key="1">
    <source>
        <dbReference type="ARBA" id="ARBA00022603"/>
    </source>
</evidence>
<dbReference type="HOGENOM" id="CLU_039068_8_2_9"/>
<dbReference type="OrthoDB" id="43862at2"/>
<dbReference type="GO" id="GO:0032259">
    <property type="term" value="P:methylation"/>
    <property type="evidence" value="ECO:0007669"/>
    <property type="project" value="UniProtKB-KW"/>
</dbReference>
<dbReference type="STRING" id="698758.AXY_21680"/>
<accession>K0J0C4</accession>
<dbReference type="SUPFAM" id="SSF53335">
    <property type="entry name" value="S-adenosyl-L-methionine-dependent methyltransferases"/>
    <property type="match status" value="1"/>
</dbReference>
<dbReference type="Proteomes" id="UP000006294">
    <property type="component" value="Chromosome"/>
</dbReference>
<dbReference type="EMBL" id="AP012050">
    <property type="protein sequence ID" value="BAM48300.1"/>
    <property type="molecule type" value="Genomic_DNA"/>
</dbReference>
<dbReference type="PANTHER" id="PTHR43591:SF110">
    <property type="entry name" value="RHODANESE DOMAIN-CONTAINING PROTEIN"/>
    <property type="match status" value="1"/>
</dbReference>
<evidence type="ECO:0000313" key="6">
    <source>
        <dbReference type="Proteomes" id="UP000006294"/>
    </source>
</evidence>
<keyword evidence="3" id="KW-0949">S-adenosyl-L-methionine</keyword>
<proteinExistence type="predicted"/>
<name>K0J0C4_AMPXN</name>
<dbReference type="KEGG" id="axl:AXY_21680"/>
<dbReference type="AlphaFoldDB" id="K0J0C4"/>
<evidence type="ECO:0000313" key="5">
    <source>
        <dbReference type="EMBL" id="BAM48300.1"/>
    </source>
</evidence>
<keyword evidence="2 5" id="KW-0808">Transferase</keyword>
<dbReference type="RefSeq" id="WP_015010883.1">
    <property type="nucleotide sequence ID" value="NC_018704.1"/>
</dbReference>
<dbReference type="PROSITE" id="PS01184">
    <property type="entry name" value="UBIE_2"/>
    <property type="match status" value="1"/>
</dbReference>
<sequence>MDFTYTNMLAQLNVASAHPGGFTATKKAWEKLKNFRHDVILDAGCGTGKTLAYLANKTNSQLIGVDQHEAMIKKASQRLQHTSVKLHLANIGSLPFENETIDCIISESVISFNNVRDCLAEYYRVLRPGGTLYIVEITACDTLTFAEQDEINQFYGTQSILTADEWNKLIKQAGFNVIESSPLPATADGQIELEFNDQINSIYIDYLSHHYHLINILQTKLMGQQFFCQKK</sequence>
<organism evidence="5 6">
    <name type="scientific">Amphibacillus xylanus (strain ATCC 51415 / DSM 6626 / JCM 7361 / LMG 17667 / NBRC 15112 / Ep01)</name>
    <dbReference type="NCBI Taxonomy" id="698758"/>
    <lineage>
        <taxon>Bacteria</taxon>
        <taxon>Bacillati</taxon>
        <taxon>Bacillota</taxon>
        <taxon>Bacilli</taxon>
        <taxon>Bacillales</taxon>
        <taxon>Bacillaceae</taxon>
        <taxon>Amphibacillus</taxon>
    </lineage>
</organism>
<dbReference type="Pfam" id="PF08241">
    <property type="entry name" value="Methyltransf_11"/>
    <property type="match status" value="1"/>
</dbReference>
<evidence type="ECO:0000256" key="2">
    <source>
        <dbReference type="ARBA" id="ARBA00022679"/>
    </source>
</evidence>
<evidence type="ECO:0000256" key="3">
    <source>
        <dbReference type="ARBA" id="ARBA00022691"/>
    </source>
</evidence>
<protein>
    <submittedName>
        <fullName evidence="5">Putative methyltransferase</fullName>
    </submittedName>
</protein>
<dbReference type="Gene3D" id="3.40.50.150">
    <property type="entry name" value="Vaccinia Virus protein VP39"/>
    <property type="match status" value="1"/>
</dbReference>
<keyword evidence="1 5" id="KW-0489">Methyltransferase</keyword>
<evidence type="ECO:0000259" key="4">
    <source>
        <dbReference type="Pfam" id="PF08241"/>
    </source>
</evidence>
<keyword evidence="6" id="KW-1185">Reference proteome</keyword>
<gene>
    <name evidence="5" type="ordered locus">AXY_21680</name>
</gene>
<dbReference type="InterPro" id="IPR023576">
    <property type="entry name" value="UbiE/COQ5_MeTrFase_CS"/>
</dbReference>
<reference evidence="5 6" key="1">
    <citation type="submission" date="2011-01" db="EMBL/GenBank/DDBJ databases">
        <title>Whole genome sequence of Amphibacillus xylinus NBRC 15112.</title>
        <authorList>
            <person name="Nakazawa H."/>
            <person name="Katano Y."/>
            <person name="Nakamura S."/>
            <person name="Sasagawa M."/>
            <person name="Fukada J."/>
            <person name="Arai T."/>
            <person name="Sasakura N."/>
            <person name="Mochizuki D."/>
            <person name="Hosoyama A."/>
            <person name="Harada K."/>
            <person name="Horikawa H."/>
            <person name="Kato Y."/>
            <person name="Harada T."/>
            <person name="Sasaki K."/>
            <person name="Sekiguchi M."/>
            <person name="Hodoyama M."/>
            <person name="Nishiko R."/>
            <person name="Narita H."/>
            <person name="Hanamaki A."/>
            <person name="Hata C."/>
            <person name="Konno Y."/>
            <person name="Niimura Y."/>
            <person name="Yamazaki S."/>
            <person name="Fujita N."/>
        </authorList>
    </citation>
    <scope>NUCLEOTIDE SEQUENCE [LARGE SCALE GENOMIC DNA]</scope>
    <source>
        <strain evidence="6">ATCC 51415 / DSM 6626 / JCM 7361 / LMG 17667 / NBRC 15112 / Ep01</strain>
    </source>
</reference>